<comment type="caution">
    <text evidence="1">The sequence shown here is derived from an EMBL/GenBank/DDBJ whole genome shotgun (WGS) entry which is preliminary data.</text>
</comment>
<name>A0ABC8QVM6_9AQUA</name>
<sequence length="78" mass="8415">PICLSSTPAGCSWGRCAPSASRWPCACWRWCCCTSSSAAWRCCWSAAWGRLHPGLGVLCHHGGVVPDTGIPGFVYRFL</sequence>
<keyword evidence="2" id="KW-1185">Reference proteome</keyword>
<reference evidence="1 2" key="1">
    <citation type="submission" date="2024-02" db="EMBL/GenBank/DDBJ databases">
        <authorList>
            <person name="Vignale AGUSTIN F."/>
            <person name="Sosa J E."/>
            <person name="Modenutti C."/>
        </authorList>
    </citation>
    <scope>NUCLEOTIDE SEQUENCE [LARGE SCALE GENOMIC DNA]</scope>
</reference>
<organism evidence="1 2">
    <name type="scientific">Ilex paraguariensis</name>
    <name type="common">yerba mate</name>
    <dbReference type="NCBI Taxonomy" id="185542"/>
    <lineage>
        <taxon>Eukaryota</taxon>
        <taxon>Viridiplantae</taxon>
        <taxon>Streptophyta</taxon>
        <taxon>Embryophyta</taxon>
        <taxon>Tracheophyta</taxon>
        <taxon>Spermatophyta</taxon>
        <taxon>Magnoliopsida</taxon>
        <taxon>eudicotyledons</taxon>
        <taxon>Gunneridae</taxon>
        <taxon>Pentapetalae</taxon>
        <taxon>asterids</taxon>
        <taxon>campanulids</taxon>
        <taxon>Aquifoliales</taxon>
        <taxon>Aquifoliaceae</taxon>
        <taxon>Ilex</taxon>
    </lineage>
</organism>
<feature type="non-terminal residue" evidence="1">
    <location>
        <position position="1"/>
    </location>
</feature>
<protein>
    <submittedName>
        <fullName evidence="1">Uncharacterized protein</fullName>
    </submittedName>
</protein>
<evidence type="ECO:0000313" key="2">
    <source>
        <dbReference type="Proteomes" id="UP001642360"/>
    </source>
</evidence>
<proteinExistence type="predicted"/>
<evidence type="ECO:0000313" key="1">
    <source>
        <dbReference type="EMBL" id="CAK9134799.1"/>
    </source>
</evidence>
<accession>A0ABC8QVM6</accession>
<gene>
    <name evidence="1" type="ORF">ILEXP_LOCUS1727</name>
</gene>
<dbReference type="Proteomes" id="UP001642360">
    <property type="component" value="Unassembled WGS sequence"/>
</dbReference>
<feature type="non-terminal residue" evidence="1">
    <location>
        <position position="78"/>
    </location>
</feature>
<dbReference type="AlphaFoldDB" id="A0ABC8QVM6"/>
<dbReference type="EMBL" id="CAUOFW020000610">
    <property type="protein sequence ID" value="CAK9134799.1"/>
    <property type="molecule type" value="Genomic_DNA"/>
</dbReference>